<name>A0ACC1JUT3_9FUNG</name>
<sequence length="939" mass="98425">RRTRNSGDDSEAGSRAVSLDLGRAGMQSRTSVETRTDGGGTASGRDSSPDAGGLALGEFGEDGGEIVDDEEGGAPVAARVKTARPSGAIERAAAAAAAADYGEAASDGQAASSRGVYAHSGRGRRQSTQSVPTYEALGRGGRGPMARLGGGAGSDGYQRSDAEGRSEGVSYDDTDEEDDDMVATQGESDVDGELNAVYLKRNADFHALFRSIPINELLIDDYRCALQRDILVQGRLYLTENYVCFYSNIFGWVTSLVIAFDEIVSLEKRMTALIIPNAVQVSTLHAKHFFGSFIYRDSAYNQLYDLWAMSRNERNSGLPEIGRAEGGGDAAGDVSRNRADVMNAYQSLSEDEAARGTQSPAGSGDDDDDGGSGSQGRRSLSDLQSTPGSDSEGEDSSPAVSGRGWPQDAKTQPGASAAGEASDARVPSDSGRQPRQQLPGDASPPSANDASSVAPRTATESIINTPAAGSTTDVLRALAQAAAGTKPNGSAATLQAPKRLLERVPAEPKAVDAPARGDGARAPLDAQAPAQLHPPTACACGTGGRSAHYSQEIMDVSFPLSLPLLFRVVFSASVPADVERAYLPASQVDAAELAGSCTRRLVECGNSDVSTEGWVPDPEGSGQEMCIYSYEKPLGFSIGPKSTTVEDIYRITAMDFDRAVVVEQVVRTPNVPSGTAFSVKIRHCLSWAAGPSSQPPGGWARYVVSFEMEWTKSSWFKNAIDKGSAESNKQACELLEKYIREWVAAHPAMEVKAQPPLAAGRALPAAAHKRHRKGARKSRREESPRGLRMEELVASASDLSRPPRPSSSQLKHHPPGHADLPGSARQAAAAADKSAAMATAAGGSGSGEPVRAAKAWAMLSGTTLPAPVLALVLGLAVVLLALAMMLLALLWRAPGRSGLPASHAGQMAQLQASVDALARQMADLSRQLHVLVELQAPPV</sequence>
<comment type="caution">
    <text evidence="1">The sequence shown here is derived from an EMBL/GenBank/DDBJ whole genome shotgun (WGS) entry which is preliminary data.</text>
</comment>
<reference evidence="1" key="1">
    <citation type="submission" date="2022-07" db="EMBL/GenBank/DDBJ databases">
        <title>Phylogenomic reconstructions and comparative analyses of Kickxellomycotina fungi.</title>
        <authorList>
            <person name="Reynolds N.K."/>
            <person name="Stajich J.E."/>
            <person name="Barry K."/>
            <person name="Grigoriev I.V."/>
            <person name="Crous P."/>
            <person name="Smith M.E."/>
        </authorList>
    </citation>
    <scope>NUCLEOTIDE SEQUENCE</scope>
    <source>
        <strain evidence="1">CBS 109366</strain>
    </source>
</reference>
<keyword evidence="2" id="KW-1185">Reference proteome</keyword>
<accession>A0ACC1JUT3</accession>
<evidence type="ECO:0000313" key="2">
    <source>
        <dbReference type="Proteomes" id="UP001140234"/>
    </source>
</evidence>
<feature type="non-terminal residue" evidence="1">
    <location>
        <position position="1"/>
    </location>
</feature>
<dbReference type="Proteomes" id="UP001140234">
    <property type="component" value="Unassembled WGS sequence"/>
</dbReference>
<organism evidence="1 2">
    <name type="scientific">Coemansia nantahalensis</name>
    <dbReference type="NCBI Taxonomy" id="2789366"/>
    <lineage>
        <taxon>Eukaryota</taxon>
        <taxon>Fungi</taxon>
        <taxon>Fungi incertae sedis</taxon>
        <taxon>Zoopagomycota</taxon>
        <taxon>Kickxellomycotina</taxon>
        <taxon>Kickxellomycetes</taxon>
        <taxon>Kickxellales</taxon>
        <taxon>Kickxellaceae</taxon>
        <taxon>Coemansia</taxon>
    </lineage>
</organism>
<evidence type="ECO:0000313" key="1">
    <source>
        <dbReference type="EMBL" id="KAJ2767701.1"/>
    </source>
</evidence>
<dbReference type="EMBL" id="JANBUJ010001358">
    <property type="protein sequence ID" value="KAJ2767701.1"/>
    <property type="molecule type" value="Genomic_DNA"/>
</dbReference>
<proteinExistence type="predicted"/>
<protein>
    <submittedName>
        <fullName evidence="1">Uncharacterized protein</fullName>
    </submittedName>
</protein>
<gene>
    <name evidence="1" type="ORF">IWQ57_003847</name>
</gene>